<dbReference type="Pfam" id="PF22600">
    <property type="entry name" value="MTPAP-like_central"/>
    <property type="match status" value="1"/>
</dbReference>
<evidence type="ECO:0000313" key="2">
    <source>
        <dbReference type="EMBL" id="KAK0166520.1"/>
    </source>
</evidence>
<dbReference type="InterPro" id="IPR054708">
    <property type="entry name" value="MTPAP-like_central"/>
</dbReference>
<dbReference type="PANTHER" id="PTHR12271">
    <property type="entry name" value="POLY A POLYMERASE CID PAP -RELATED"/>
    <property type="match status" value="1"/>
</dbReference>
<name>A0AA39FBK9_9HYME</name>
<protein>
    <recommendedName>
        <fullName evidence="1">Poly(A) RNA polymerase mitochondrial-like central palm domain-containing protein</fullName>
    </recommendedName>
</protein>
<dbReference type="PANTHER" id="PTHR12271:SF133">
    <property type="entry name" value="POLY(A) RNA POLYMERASE, MITOCHONDRIAL"/>
    <property type="match status" value="1"/>
</dbReference>
<reference evidence="2" key="2">
    <citation type="submission" date="2023-03" db="EMBL/GenBank/DDBJ databases">
        <authorList>
            <person name="Inwood S.N."/>
            <person name="Skelly J.G."/>
            <person name="Guhlin J."/>
            <person name="Harrop T.W.R."/>
            <person name="Goldson S.G."/>
            <person name="Dearden P.K."/>
        </authorList>
    </citation>
    <scope>NUCLEOTIDE SEQUENCE</scope>
    <source>
        <strain evidence="2">Irish</strain>
        <tissue evidence="2">Whole body</tissue>
    </source>
</reference>
<dbReference type="SUPFAM" id="SSF81301">
    <property type="entry name" value="Nucleotidyltransferase"/>
    <property type="match status" value="1"/>
</dbReference>
<dbReference type="GO" id="GO:1990817">
    <property type="term" value="F:poly(A) RNA polymerase activity"/>
    <property type="evidence" value="ECO:0007669"/>
    <property type="project" value="TreeGrafter"/>
</dbReference>
<dbReference type="Proteomes" id="UP001168990">
    <property type="component" value="Unassembled WGS sequence"/>
</dbReference>
<dbReference type="SUPFAM" id="SSF81631">
    <property type="entry name" value="PAP/OAS1 substrate-binding domain"/>
    <property type="match status" value="1"/>
</dbReference>
<sequence>MGLFKKMAVLARSIANRYLLFTNYCNKSTVNIIGLRKFSGFSRHCLLLRRFRANISIVAAFNGNKQASFNSSIESQNGGKKLGTFEKLIFFRKNEANRSVIVQVQSPESYADLYSYCCEFGQINSMHHYVLAKNSYFFIIEFDDIGSKRALMNASTHLNYSEIIPVQSQMLWFRKIPKQKQKIMKDIPEMVKYTEKPNNETITLALTEAKSINQQIQILYESWKLDDVETRLRYLTASQLESCFFSMFPNISVLPFGSSVNGFGRKGCDLDLVLSLELNKIENANSRLVFHTKSAMSEERAQTQRSMEVISFIMQHFIPCVTNVRKILHARVPIIKYDHKLTGLECDLSMTNMAAIYMSELLYLYGEINSNVRPLVFTIRQWAASVGITNSLPGHWISNFSLSLMVLFFLQSKKILPSLNSLQNIAQTSDVRITDTCVDCTFVRDITKWPAINTSDSDSLENLLSDFYHFYANYDFTTKAISLRDGKSIYKPDSSPLYICNPLEKTLNVSKNVNSMEITRFINATQNAMMLMDESNEQYSRGLLDIFVEKRPQQQIMVRRIDKKVRIADIFQMGKNLNDEIQNTRSKKERARRR</sequence>
<gene>
    <name evidence="2" type="ORF">PV328_004932</name>
</gene>
<evidence type="ECO:0000313" key="3">
    <source>
        <dbReference type="Proteomes" id="UP001168990"/>
    </source>
</evidence>
<feature type="domain" description="Poly(A) RNA polymerase mitochondrial-like central palm" evidence="1">
    <location>
        <begin position="212"/>
        <end position="366"/>
    </location>
</feature>
<accession>A0AA39FBK9</accession>
<proteinExistence type="predicted"/>
<organism evidence="2 3">
    <name type="scientific">Microctonus aethiopoides</name>
    <dbReference type="NCBI Taxonomy" id="144406"/>
    <lineage>
        <taxon>Eukaryota</taxon>
        <taxon>Metazoa</taxon>
        <taxon>Ecdysozoa</taxon>
        <taxon>Arthropoda</taxon>
        <taxon>Hexapoda</taxon>
        <taxon>Insecta</taxon>
        <taxon>Pterygota</taxon>
        <taxon>Neoptera</taxon>
        <taxon>Endopterygota</taxon>
        <taxon>Hymenoptera</taxon>
        <taxon>Apocrita</taxon>
        <taxon>Ichneumonoidea</taxon>
        <taxon>Braconidae</taxon>
        <taxon>Euphorinae</taxon>
        <taxon>Microctonus</taxon>
    </lineage>
</organism>
<dbReference type="InterPro" id="IPR043519">
    <property type="entry name" value="NT_sf"/>
</dbReference>
<dbReference type="AlphaFoldDB" id="A0AA39FBK9"/>
<dbReference type="GO" id="GO:0031123">
    <property type="term" value="P:RNA 3'-end processing"/>
    <property type="evidence" value="ECO:0007669"/>
    <property type="project" value="TreeGrafter"/>
</dbReference>
<keyword evidence="3" id="KW-1185">Reference proteome</keyword>
<dbReference type="CDD" id="cd05402">
    <property type="entry name" value="NT_PAP_TUTase"/>
    <property type="match status" value="1"/>
</dbReference>
<dbReference type="EMBL" id="JAQQBS010001422">
    <property type="protein sequence ID" value="KAK0166520.1"/>
    <property type="molecule type" value="Genomic_DNA"/>
</dbReference>
<reference evidence="2" key="1">
    <citation type="journal article" date="2023" name="bioRxiv">
        <title>Scaffold-level genome assemblies of two parasitoid biocontrol wasps reveal the parthenogenesis mechanism and an associated novel virus.</title>
        <authorList>
            <person name="Inwood S."/>
            <person name="Skelly J."/>
            <person name="Guhlin J."/>
            <person name="Harrop T."/>
            <person name="Goldson S."/>
            <person name="Dearden P."/>
        </authorList>
    </citation>
    <scope>NUCLEOTIDE SEQUENCE</scope>
    <source>
        <strain evidence="2">Irish</strain>
        <tissue evidence="2">Whole body</tissue>
    </source>
</reference>
<dbReference type="Gene3D" id="3.30.460.10">
    <property type="entry name" value="Beta Polymerase, domain 2"/>
    <property type="match status" value="1"/>
</dbReference>
<dbReference type="Gene3D" id="1.10.1410.10">
    <property type="match status" value="1"/>
</dbReference>
<evidence type="ECO:0000259" key="1">
    <source>
        <dbReference type="Pfam" id="PF22600"/>
    </source>
</evidence>
<comment type="caution">
    <text evidence="2">The sequence shown here is derived from an EMBL/GenBank/DDBJ whole genome shotgun (WGS) entry which is preliminary data.</text>
</comment>